<dbReference type="Pfam" id="PF00106">
    <property type="entry name" value="adh_short"/>
    <property type="match status" value="1"/>
</dbReference>
<dbReference type="GO" id="GO:0016491">
    <property type="term" value="F:oxidoreductase activity"/>
    <property type="evidence" value="ECO:0007669"/>
    <property type="project" value="UniProtKB-KW"/>
</dbReference>
<comment type="caution">
    <text evidence="5">The sequence shown here is derived from an EMBL/GenBank/DDBJ whole genome shotgun (WGS) entry which is preliminary data.</text>
</comment>
<dbReference type="GeneID" id="19210892"/>
<protein>
    <submittedName>
        <fullName evidence="5">NAD(P)-binding protein</fullName>
    </submittedName>
</protein>
<proteinExistence type="inferred from homology"/>
<evidence type="ECO:0000256" key="3">
    <source>
        <dbReference type="ARBA" id="ARBA00023002"/>
    </source>
</evidence>
<evidence type="ECO:0000256" key="2">
    <source>
        <dbReference type="ARBA" id="ARBA00022857"/>
    </source>
</evidence>
<keyword evidence="3" id="KW-0560">Oxidoreductase</keyword>
<keyword evidence="2" id="KW-0521">NADP</keyword>
<dbReference type="SUPFAM" id="SSF51735">
    <property type="entry name" value="NAD(P)-binding Rossmann-fold domains"/>
    <property type="match status" value="1"/>
</dbReference>
<dbReference type="InterPro" id="IPR002347">
    <property type="entry name" value="SDR_fam"/>
</dbReference>
<dbReference type="PROSITE" id="PS00061">
    <property type="entry name" value="ADH_SHORT"/>
    <property type="match status" value="1"/>
</dbReference>
<dbReference type="EMBL" id="JH711587">
    <property type="protein sequence ID" value="EIW75860.1"/>
    <property type="molecule type" value="Genomic_DNA"/>
</dbReference>
<sequence length="284" mass="31083">MASSHRVWLITGASSGFGRAMAELALKNGDKVAATLRNPSALDDLVALHPTGNLLVLKVDVTQSEHTTAAFTQAYEKFGRIDIVFNNAGLLTIGEIEAFPEDEARKLFEVNFWGAVHVTREALRQFREVNKPAGGHLLNVSSAGGIVGIPGNAYYCATKFALEGFSEAAAKEVDPSWNIKVTIVEPGPFATKMVKENIKRVPNHPAYADPKMPGNQFAAFITSPQDGDTIKAVAQIDKLTRLDSPPLRFPIHRDPIGAARAKSQEWKEVADKWESWSEDVYLEK</sequence>
<evidence type="ECO:0000313" key="5">
    <source>
        <dbReference type="EMBL" id="EIW75860.1"/>
    </source>
</evidence>
<dbReference type="OMA" id="GPCNVIR"/>
<dbReference type="Gene3D" id="3.40.50.720">
    <property type="entry name" value="NAD(P)-binding Rossmann-like Domain"/>
    <property type="match status" value="1"/>
</dbReference>
<dbReference type="PANTHER" id="PTHR43976:SF16">
    <property type="entry name" value="SHORT-CHAIN DEHYDROGENASE_REDUCTASE FAMILY PROTEIN"/>
    <property type="match status" value="1"/>
</dbReference>
<accession>A0A5M3MAP9</accession>
<organism evidence="5 6">
    <name type="scientific">Coniophora puteana (strain RWD-64-598)</name>
    <name type="common">Brown rot fungus</name>
    <dbReference type="NCBI Taxonomy" id="741705"/>
    <lineage>
        <taxon>Eukaryota</taxon>
        <taxon>Fungi</taxon>
        <taxon>Dikarya</taxon>
        <taxon>Basidiomycota</taxon>
        <taxon>Agaricomycotina</taxon>
        <taxon>Agaricomycetes</taxon>
        <taxon>Agaricomycetidae</taxon>
        <taxon>Boletales</taxon>
        <taxon>Coniophorineae</taxon>
        <taxon>Coniophoraceae</taxon>
        <taxon>Coniophora</taxon>
    </lineage>
</organism>
<name>A0A5M3MAP9_CONPW</name>
<evidence type="ECO:0000256" key="1">
    <source>
        <dbReference type="ARBA" id="ARBA00006484"/>
    </source>
</evidence>
<dbReference type="KEGG" id="cput:CONPUDRAFT_85108"/>
<comment type="similarity">
    <text evidence="1 4">Belongs to the short-chain dehydrogenases/reductases (SDR) family.</text>
</comment>
<dbReference type="PRINTS" id="PR00080">
    <property type="entry name" value="SDRFAMILY"/>
</dbReference>
<dbReference type="PRINTS" id="PR00081">
    <property type="entry name" value="GDHRDH"/>
</dbReference>
<evidence type="ECO:0000313" key="6">
    <source>
        <dbReference type="Proteomes" id="UP000053558"/>
    </source>
</evidence>
<dbReference type="InterPro" id="IPR036291">
    <property type="entry name" value="NAD(P)-bd_dom_sf"/>
</dbReference>
<dbReference type="AlphaFoldDB" id="A0A5M3MAP9"/>
<evidence type="ECO:0000256" key="4">
    <source>
        <dbReference type="RuleBase" id="RU000363"/>
    </source>
</evidence>
<keyword evidence="6" id="KW-1185">Reference proteome</keyword>
<dbReference type="OrthoDB" id="1274115at2759"/>
<dbReference type="InterPro" id="IPR020904">
    <property type="entry name" value="Sc_DH/Rdtase_CS"/>
</dbReference>
<gene>
    <name evidence="5" type="ORF">CONPUDRAFT_85108</name>
</gene>
<dbReference type="RefSeq" id="XP_007773866.1">
    <property type="nucleotide sequence ID" value="XM_007775676.1"/>
</dbReference>
<dbReference type="Proteomes" id="UP000053558">
    <property type="component" value="Unassembled WGS sequence"/>
</dbReference>
<reference evidence="6" key="1">
    <citation type="journal article" date="2012" name="Science">
        <title>The Paleozoic origin of enzymatic lignin decomposition reconstructed from 31 fungal genomes.</title>
        <authorList>
            <person name="Floudas D."/>
            <person name="Binder M."/>
            <person name="Riley R."/>
            <person name="Barry K."/>
            <person name="Blanchette R.A."/>
            <person name="Henrissat B."/>
            <person name="Martinez A.T."/>
            <person name="Otillar R."/>
            <person name="Spatafora J.W."/>
            <person name="Yadav J.S."/>
            <person name="Aerts A."/>
            <person name="Benoit I."/>
            <person name="Boyd A."/>
            <person name="Carlson A."/>
            <person name="Copeland A."/>
            <person name="Coutinho P.M."/>
            <person name="de Vries R.P."/>
            <person name="Ferreira P."/>
            <person name="Findley K."/>
            <person name="Foster B."/>
            <person name="Gaskell J."/>
            <person name="Glotzer D."/>
            <person name="Gorecki P."/>
            <person name="Heitman J."/>
            <person name="Hesse C."/>
            <person name="Hori C."/>
            <person name="Igarashi K."/>
            <person name="Jurgens J.A."/>
            <person name="Kallen N."/>
            <person name="Kersten P."/>
            <person name="Kohler A."/>
            <person name="Kuees U."/>
            <person name="Kumar T.K.A."/>
            <person name="Kuo A."/>
            <person name="LaButti K."/>
            <person name="Larrondo L.F."/>
            <person name="Lindquist E."/>
            <person name="Ling A."/>
            <person name="Lombard V."/>
            <person name="Lucas S."/>
            <person name="Lundell T."/>
            <person name="Martin R."/>
            <person name="McLaughlin D.J."/>
            <person name="Morgenstern I."/>
            <person name="Morin E."/>
            <person name="Murat C."/>
            <person name="Nagy L.G."/>
            <person name="Nolan M."/>
            <person name="Ohm R.A."/>
            <person name="Patyshakuliyeva A."/>
            <person name="Rokas A."/>
            <person name="Ruiz-Duenas F.J."/>
            <person name="Sabat G."/>
            <person name="Salamov A."/>
            <person name="Samejima M."/>
            <person name="Schmutz J."/>
            <person name="Slot J.C."/>
            <person name="St John F."/>
            <person name="Stenlid J."/>
            <person name="Sun H."/>
            <person name="Sun S."/>
            <person name="Syed K."/>
            <person name="Tsang A."/>
            <person name="Wiebenga A."/>
            <person name="Young D."/>
            <person name="Pisabarro A."/>
            <person name="Eastwood D.C."/>
            <person name="Martin F."/>
            <person name="Cullen D."/>
            <person name="Grigoriev I.V."/>
            <person name="Hibbett D.S."/>
        </authorList>
    </citation>
    <scope>NUCLEOTIDE SEQUENCE [LARGE SCALE GENOMIC DNA]</scope>
    <source>
        <strain evidence="6">RWD-64-598 SS2</strain>
    </source>
</reference>
<dbReference type="InterPro" id="IPR051911">
    <property type="entry name" value="SDR_oxidoreductase"/>
</dbReference>
<dbReference type="PANTHER" id="PTHR43976">
    <property type="entry name" value="SHORT CHAIN DEHYDROGENASE"/>
    <property type="match status" value="1"/>
</dbReference>
<dbReference type="CDD" id="cd05374">
    <property type="entry name" value="17beta-HSD-like_SDR_c"/>
    <property type="match status" value="1"/>
</dbReference>